<sequence>MAILISRKVLLVVAFLSSLENLLVDGIRGGSSSLRRLPFERVKVSPKRHSKSYQEEEIDDHYYVEIEDSEDHYYVEKESGDYVEVKGGKAYSDDYHYEEEEEIDDYYVKGGKAYSDDYHYEEEEEIDDYYYSKSSKGGKAYHHDDYYYSKSKKSGKSHYYRGGKSGKSQKGKQHYYDNEYEVEYDNYDDEHVVKYDDVEYYGDDYSKSKGTKPHFPDFEYIEIGYKSSKQGKMGKSSKGSKGRYYDVNDDNEDDCEGSKSGKSGRPCRPIKRPKAPTSPHAAPHKGPNDKPSMRPPTEAAPTLSPAPFMPSSTGTSEPTMFGSFSVEVPSYALAYKLLNDDEPKTAEFKALEDATRIYLSEYFFNEFDGDDFTVLDQFITNIVAFDYSKGMPVVVDYKSYARFSDLSTITPTPEQMGSAVAEAFTGLNMIKYEDFLGDSLSSNNIFAGSTVQYYLGGAVPGKTRNGIGATGIAASAVAFTLLLAGLVIYKRKSDDRESVKELNKSPGDMTVAGETFAGETYDGTASVSAASLDYVRRYNDEEDGQRTDNLGSIPENDGANSINPTWSGEADEDRYENVSGGVIVNETRSVFRGSSIASAPRTPGEMMFQSRAMSTSFEDVALQTPTHGRFQSNIMPDPSTSEDDASQMSDSELSQFVTSRQADDLTSGSNTLEIKSLLSMDSMEDNAPSTSGGLSVRGSSSRKLRTVAEIEALLSSDLQNADSTYNADKQTNQKQNKPRTVEEIESLLTADDDDDTVTELPFSDYDDESIIE</sequence>
<dbReference type="AlphaFoldDB" id="A0A1E7ER07"/>
<feature type="compositionally biased region" description="Low complexity" evidence="1">
    <location>
        <begin position="229"/>
        <end position="239"/>
    </location>
</feature>
<feature type="region of interest" description="Disordered" evidence="1">
    <location>
        <begin position="747"/>
        <end position="772"/>
    </location>
</feature>
<keyword evidence="2" id="KW-1133">Transmembrane helix</keyword>
<evidence type="ECO:0000256" key="2">
    <source>
        <dbReference type="SAM" id="Phobius"/>
    </source>
</evidence>
<keyword evidence="5" id="KW-1185">Reference proteome</keyword>
<accession>A0A1E7ER07</accession>
<feature type="compositionally biased region" description="Basic residues" evidence="1">
    <location>
        <begin position="151"/>
        <end position="161"/>
    </location>
</feature>
<keyword evidence="3" id="KW-0732">Signal</keyword>
<keyword evidence="2" id="KW-0812">Transmembrane</keyword>
<keyword evidence="2" id="KW-0472">Membrane</keyword>
<dbReference type="Proteomes" id="UP000095751">
    <property type="component" value="Unassembled WGS sequence"/>
</dbReference>
<evidence type="ECO:0000313" key="5">
    <source>
        <dbReference type="Proteomes" id="UP000095751"/>
    </source>
</evidence>
<name>A0A1E7ER07_9STRA</name>
<feature type="compositionally biased region" description="Polar residues" evidence="1">
    <location>
        <begin position="646"/>
        <end position="668"/>
    </location>
</feature>
<evidence type="ECO:0000256" key="1">
    <source>
        <dbReference type="SAM" id="MobiDB-lite"/>
    </source>
</evidence>
<feature type="signal peptide" evidence="3">
    <location>
        <begin position="1"/>
        <end position="26"/>
    </location>
</feature>
<organism evidence="4 5">
    <name type="scientific">Fragilariopsis cylindrus CCMP1102</name>
    <dbReference type="NCBI Taxonomy" id="635003"/>
    <lineage>
        <taxon>Eukaryota</taxon>
        <taxon>Sar</taxon>
        <taxon>Stramenopiles</taxon>
        <taxon>Ochrophyta</taxon>
        <taxon>Bacillariophyta</taxon>
        <taxon>Bacillariophyceae</taxon>
        <taxon>Bacillariophycidae</taxon>
        <taxon>Bacillariales</taxon>
        <taxon>Bacillariaceae</taxon>
        <taxon>Fragilariopsis</taxon>
    </lineage>
</organism>
<reference evidence="4 5" key="1">
    <citation type="submission" date="2016-09" db="EMBL/GenBank/DDBJ databases">
        <title>Extensive genetic diversity and differential bi-allelic expression allows diatom success in the polar Southern Ocean.</title>
        <authorList>
            <consortium name="DOE Joint Genome Institute"/>
            <person name="Mock T."/>
            <person name="Otillar R.P."/>
            <person name="Strauss J."/>
            <person name="Dupont C."/>
            <person name="Frickenhaus S."/>
            <person name="Maumus F."/>
            <person name="Mcmullan M."/>
            <person name="Sanges R."/>
            <person name="Schmutz J."/>
            <person name="Toseland A."/>
            <person name="Valas R."/>
            <person name="Veluchamy A."/>
            <person name="Ward B.J."/>
            <person name="Allen A."/>
            <person name="Barry K."/>
            <person name="Falciatore A."/>
            <person name="Ferrante M."/>
            <person name="Fortunato A.E."/>
            <person name="Gloeckner G."/>
            <person name="Gruber A."/>
            <person name="Hipkin R."/>
            <person name="Janech M."/>
            <person name="Kroth P."/>
            <person name="Leese F."/>
            <person name="Lindquist E."/>
            <person name="Lyon B.R."/>
            <person name="Martin J."/>
            <person name="Mayer C."/>
            <person name="Parker M."/>
            <person name="Quesneville H."/>
            <person name="Raymond J."/>
            <person name="Uhlig C."/>
            <person name="Valentin K.U."/>
            <person name="Worden A.Z."/>
            <person name="Armbrust E.V."/>
            <person name="Bowler C."/>
            <person name="Green B."/>
            <person name="Moulton V."/>
            <person name="Van Oosterhout C."/>
            <person name="Grigoriev I."/>
        </authorList>
    </citation>
    <scope>NUCLEOTIDE SEQUENCE [LARGE SCALE GENOMIC DNA]</scope>
    <source>
        <strain evidence="4 5">CCMP1102</strain>
    </source>
</reference>
<dbReference type="OrthoDB" id="49043at2759"/>
<dbReference type="InParanoid" id="A0A1E7ER07"/>
<feature type="region of interest" description="Disordered" evidence="1">
    <location>
        <begin position="541"/>
        <end position="572"/>
    </location>
</feature>
<protein>
    <recommendedName>
        <fullName evidence="6">SEA domain-containing protein</fullName>
    </recommendedName>
</protein>
<feature type="transmembrane region" description="Helical" evidence="2">
    <location>
        <begin position="467"/>
        <end position="489"/>
    </location>
</feature>
<feature type="chain" id="PRO_5009192146" description="SEA domain-containing protein" evidence="3">
    <location>
        <begin position="27"/>
        <end position="772"/>
    </location>
</feature>
<evidence type="ECO:0000256" key="3">
    <source>
        <dbReference type="SAM" id="SignalP"/>
    </source>
</evidence>
<evidence type="ECO:0008006" key="6">
    <source>
        <dbReference type="Google" id="ProtNLM"/>
    </source>
</evidence>
<feature type="compositionally biased region" description="Polar residues" evidence="1">
    <location>
        <begin position="721"/>
        <end position="735"/>
    </location>
</feature>
<feature type="region of interest" description="Disordered" evidence="1">
    <location>
        <begin position="626"/>
        <end position="668"/>
    </location>
</feature>
<dbReference type="KEGG" id="fcy:FRACYDRAFT_250129"/>
<feature type="region of interest" description="Disordered" evidence="1">
    <location>
        <begin position="721"/>
        <end position="740"/>
    </location>
</feature>
<feature type="region of interest" description="Disordered" evidence="1">
    <location>
        <begin position="229"/>
        <end position="315"/>
    </location>
</feature>
<feature type="region of interest" description="Disordered" evidence="1">
    <location>
        <begin position="151"/>
        <end position="174"/>
    </location>
</feature>
<proteinExistence type="predicted"/>
<gene>
    <name evidence="4" type="ORF">FRACYDRAFT_250129</name>
</gene>
<evidence type="ECO:0000313" key="4">
    <source>
        <dbReference type="EMBL" id="OEU08335.1"/>
    </source>
</evidence>
<dbReference type="EMBL" id="KV784381">
    <property type="protein sequence ID" value="OEU08335.1"/>
    <property type="molecule type" value="Genomic_DNA"/>
</dbReference>